<organism evidence="15 16">
    <name type="scientific">Desulfovibrio piger</name>
    <dbReference type="NCBI Taxonomy" id="901"/>
    <lineage>
        <taxon>Bacteria</taxon>
        <taxon>Pseudomonadati</taxon>
        <taxon>Thermodesulfobacteriota</taxon>
        <taxon>Desulfovibrionia</taxon>
        <taxon>Desulfovibrionales</taxon>
        <taxon>Desulfovibrionaceae</taxon>
        <taxon>Desulfovibrio</taxon>
    </lineage>
</organism>
<comment type="pathway">
    <text evidence="12">Cell wall biogenesis; peptidoglycan biosynthesis.</text>
</comment>
<comment type="similarity">
    <text evidence="2 12">Belongs to the glycosyltransferase 4 family. MraY subfamily.</text>
</comment>
<comment type="function">
    <text evidence="12">Catalyzes the initial step of the lipid cycle reactions in the biosynthesis of the cell wall peptidoglycan: transfers peptidoglycan precursor phospho-MurNAc-pentapeptide from UDP-MurNAc-pentapeptide onto the lipid carrier undecaprenyl phosphate, yielding undecaprenyl-pyrophosphoryl-MurNAc-pentapeptide, known as lipid I.</text>
</comment>
<dbReference type="GO" id="GO:0005886">
    <property type="term" value="C:plasma membrane"/>
    <property type="evidence" value="ECO:0007669"/>
    <property type="project" value="UniProtKB-SubCell"/>
</dbReference>
<keyword evidence="11 12" id="KW-0961">Cell wall biogenesis/degradation</keyword>
<keyword evidence="12 14" id="KW-0479">Metal-binding</keyword>
<comment type="caution">
    <text evidence="15">The sequence shown here is derived from an EMBL/GenBank/DDBJ whole genome shotgun (WGS) entry which is preliminary data.</text>
</comment>
<dbReference type="EC" id="2.7.8.13" evidence="12 13"/>
<dbReference type="AlphaFoldDB" id="A0A848C9W4"/>
<sequence>MLYNLLVPWASEWTALNVFRYITFRSMAALITALVLSILLGPRFIAWLRRLKCGQHILHEVTAHACKEGTPTMGGLLMLFSLTVSLLLWADLGNFYIWQTLLVFWGFAAVGFWDDMTKLRHAENRGISGRAKLAGQLAVAVVAMLFLVTDPGYSSQLSIPFVKDWAPDLGPLYLPFGVFVMVASSNAVNLTDGLDGLAIGPCIVAGIVFAIFIYVTGHARFANYLLLPYTPGVGEVTVFCAALVGAGLGFLWFNAYPAQVFMGDVGSLALGGVLGYLALLCKQELILAVVGGLFVAETLSVIMQVSYFRWTGGKRLFRMAPLHHHFELKGIPESKIIIRFWITSALLGLVALSVLKLR</sequence>
<evidence type="ECO:0000256" key="8">
    <source>
        <dbReference type="ARBA" id="ARBA00022989"/>
    </source>
</evidence>
<keyword evidence="8 12" id="KW-1133">Transmembrane helix</keyword>
<evidence type="ECO:0000256" key="13">
    <source>
        <dbReference type="NCBIfam" id="TIGR00445"/>
    </source>
</evidence>
<evidence type="ECO:0000256" key="14">
    <source>
        <dbReference type="PIRSR" id="PIRSR600715-1"/>
    </source>
</evidence>
<evidence type="ECO:0000256" key="2">
    <source>
        <dbReference type="ARBA" id="ARBA00005583"/>
    </source>
</evidence>
<keyword evidence="12" id="KW-1003">Cell membrane</keyword>
<keyword evidence="12 14" id="KW-0460">Magnesium</keyword>
<evidence type="ECO:0000313" key="16">
    <source>
        <dbReference type="Proteomes" id="UP000522333"/>
    </source>
</evidence>
<evidence type="ECO:0000256" key="4">
    <source>
        <dbReference type="ARBA" id="ARBA00022679"/>
    </source>
</evidence>
<proteinExistence type="inferred from homology"/>
<keyword evidence="3 12" id="KW-0132">Cell division</keyword>
<reference evidence="15 16" key="1">
    <citation type="submission" date="2020-04" db="EMBL/GenBank/DDBJ databases">
        <authorList>
            <person name="Hitch T.C.A."/>
            <person name="Wylensek D."/>
            <person name="Clavel T."/>
        </authorList>
    </citation>
    <scope>NUCLEOTIDE SEQUENCE [LARGE SCALE GENOMIC DNA]</scope>
    <source>
        <strain evidence="15 16">PG-251-APC-1</strain>
    </source>
</reference>
<dbReference type="Proteomes" id="UP000522333">
    <property type="component" value="Unassembled WGS sequence"/>
</dbReference>
<evidence type="ECO:0000313" key="15">
    <source>
        <dbReference type="EMBL" id="NME52052.1"/>
    </source>
</evidence>
<feature type="transmembrane region" description="Helical" evidence="12">
    <location>
        <begin position="285"/>
        <end position="308"/>
    </location>
</feature>
<keyword evidence="9 12" id="KW-0472">Membrane</keyword>
<feature type="binding site" evidence="14">
    <location>
        <position position="189"/>
    </location>
    <ligand>
        <name>Mg(2+)</name>
        <dbReference type="ChEBI" id="CHEBI:18420"/>
    </ligand>
</feature>
<evidence type="ECO:0000256" key="5">
    <source>
        <dbReference type="ARBA" id="ARBA00022692"/>
    </source>
</evidence>
<feature type="transmembrane region" description="Helical" evidence="12">
    <location>
        <begin position="197"/>
        <end position="216"/>
    </location>
</feature>
<feature type="transmembrane region" description="Helical" evidence="12">
    <location>
        <begin position="69"/>
        <end position="89"/>
    </location>
</feature>
<feature type="binding site" evidence="14">
    <location>
        <position position="264"/>
    </location>
    <ligand>
        <name>Mg(2+)</name>
        <dbReference type="ChEBI" id="CHEBI:18420"/>
    </ligand>
</feature>
<dbReference type="GO" id="GO:0046872">
    <property type="term" value="F:metal ion binding"/>
    <property type="evidence" value="ECO:0007669"/>
    <property type="project" value="UniProtKB-KW"/>
</dbReference>
<comment type="subcellular location">
    <subcellularLocation>
        <location evidence="12">Cell membrane</location>
        <topology evidence="12">Multi-pass membrane protein</topology>
    </subcellularLocation>
    <subcellularLocation>
        <location evidence="1">Membrane</location>
        <topology evidence="1">Multi-pass membrane protein</topology>
    </subcellularLocation>
</comment>
<evidence type="ECO:0000256" key="11">
    <source>
        <dbReference type="ARBA" id="ARBA00023316"/>
    </source>
</evidence>
<dbReference type="PROSITE" id="PS01348">
    <property type="entry name" value="MRAY_2"/>
    <property type="match status" value="1"/>
</dbReference>
<feature type="transmembrane region" description="Helical" evidence="12">
    <location>
        <begin position="133"/>
        <end position="153"/>
    </location>
</feature>
<dbReference type="Pfam" id="PF10555">
    <property type="entry name" value="MraY_sig1"/>
    <property type="match status" value="1"/>
</dbReference>
<protein>
    <recommendedName>
        <fullName evidence="12 13">Phospho-N-acetylmuramoyl-pentapeptide-transferase</fullName>
        <ecNumber evidence="12 13">2.7.8.13</ecNumber>
    </recommendedName>
    <alternativeName>
        <fullName evidence="12">UDP-MurNAc-pentapeptide phosphotransferase</fullName>
    </alternativeName>
</protein>
<name>A0A848C9W4_9BACT</name>
<dbReference type="RefSeq" id="WP_168935448.1">
    <property type="nucleotide sequence ID" value="NZ_CAJKKT010000043.1"/>
</dbReference>
<dbReference type="UniPathway" id="UPA00219"/>
<dbReference type="EMBL" id="JABAFY010000016">
    <property type="protein sequence ID" value="NME52052.1"/>
    <property type="molecule type" value="Genomic_DNA"/>
</dbReference>
<keyword evidence="6 12" id="KW-0133">Cell shape</keyword>
<comment type="catalytic activity">
    <reaction evidence="12">
        <text>UDP-N-acetyl-alpha-D-muramoyl-L-alanyl-gamma-D-glutamyl-meso-2,6-diaminopimeloyl-D-alanyl-D-alanine + di-trans,octa-cis-undecaprenyl phosphate = di-trans,octa-cis-undecaprenyl diphospho-N-acetyl-alpha-D-muramoyl-L-alanyl-D-glutamyl-meso-2,6-diaminopimeloyl-D-alanyl-D-alanine + UMP</text>
        <dbReference type="Rhea" id="RHEA:28386"/>
        <dbReference type="ChEBI" id="CHEBI:57865"/>
        <dbReference type="ChEBI" id="CHEBI:60392"/>
        <dbReference type="ChEBI" id="CHEBI:61386"/>
        <dbReference type="ChEBI" id="CHEBI:61387"/>
        <dbReference type="EC" id="2.7.8.13"/>
    </reaction>
</comment>
<keyword evidence="4 12" id="KW-0808">Transferase</keyword>
<dbReference type="GO" id="GO:0071555">
    <property type="term" value="P:cell wall organization"/>
    <property type="evidence" value="ECO:0007669"/>
    <property type="project" value="UniProtKB-KW"/>
</dbReference>
<feature type="transmembrane region" description="Helical" evidence="12">
    <location>
        <begin position="336"/>
        <end position="355"/>
    </location>
</feature>
<keyword evidence="7 12" id="KW-0573">Peptidoglycan synthesis</keyword>
<dbReference type="GO" id="GO:0008963">
    <property type="term" value="F:phospho-N-acetylmuramoyl-pentapeptide-transferase activity"/>
    <property type="evidence" value="ECO:0007669"/>
    <property type="project" value="UniProtKB-UniRule"/>
</dbReference>
<dbReference type="InterPro" id="IPR003524">
    <property type="entry name" value="PNAcMuramoyl-5peptid_Trfase"/>
</dbReference>
<feature type="transmembrane region" description="Helical" evidence="12">
    <location>
        <begin position="236"/>
        <end position="253"/>
    </location>
</feature>
<dbReference type="InterPro" id="IPR018480">
    <property type="entry name" value="PNAcMuramoyl-5peptid_Trfase_CS"/>
</dbReference>
<evidence type="ECO:0000256" key="9">
    <source>
        <dbReference type="ARBA" id="ARBA00023136"/>
    </source>
</evidence>
<dbReference type="PANTHER" id="PTHR22926:SF5">
    <property type="entry name" value="PHOSPHO-N-ACETYLMURAMOYL-PENTAPEPTIDE-TRANSFERASE HOMOLOG"/>
    <property type="match status" value="1"/>
</dbReference>
<feature type="transmembrane region" description="Helical" evidence="12">
    <location>
        <begin position="95"/>
        <end position="113"/>
    </location>
</feature>
<dbReference type="Pfam" id="PF00953">
    <property type="entry name" value="Glycos_transf_4"/>
    <property type="match status" value="1"/>
</dbReference>
<feature type="transmembrane region" description="Helical" evidence="12">
    <location>
        <begin position="27"/>
        <end position="48"/>
    </location>
</feature>
<feature type="transmembrane region" description="Helical" evidence="12">
    <location>
        <begin position="260"/>
        <end position="279"/>
    </location>
</feature>
<dbReference type="PANTHER" id="PTHR22926">
    <property type="entry name" value="PHOSPHO-N-ACETYLMURAMOYL-PENTAPEPTIDE-TRANSFERASE"/>
    <property type="match status" value="1"/>
</dbReference>
<evidence type="ECO:0000256" key="7">
    <source>
        <dbReference type="ARBA" id="ARBA00022984"/>
    </source>
</evidence>
<dbReference type="PROSITE" id="PS01347">
    <property type="entry name" value="MRAY_1"/>
    <property type="match status" value="1"/>
</dbReference>
<dbReference type="HAMAP" id="MF_00038">
    <property type="entry name" value="MraY"/>
    <property type="match status" value="1"/>
</dbReference>
<keyword evidence="10 12" id="KW-0131">Cell cycle</keyword>
<evidence type="ECO:0000256" key="10">
    <source>
        <dbReference type="ARBA" id="ARBA00023306"/>
    </source>
</evidence>
<dbReference type="InterPro" id="IPR000715">
    <property type="entry name" value="Glycosyl_transferase_4"/>
</dbReference>
<dbReference type="CDD" id="cd06852">
    <property type="entry name" value="GT_MraY"/>
    <property type="match status" value="1"/>
</dbReference>
<dbReference type="GO" id="GO:0009252">
    <property type="term" value="P:peptidoglycan biosynthetic process"/>
    <property type="evidence" value="ECO:0007669"/>
    <property type="project" value="UniProtKB-UniRule"/>
</dbReference>
<evidence type="ECO:0000256" key="12">
    <source>
        <dbReference type="HAMAP-Rule" id="MF_00038"/>
    </source>
</evidence>
<accession>A0A848C9W4</accession>
<gene>
    <name evidence="12" type="primary">mraY</name>
    <name evidence="15" type="ORF">HF854_05815</name>
</gene>
<dbReference type="GO" id="GO:0008360">
    <property type="term" value="P:regulation of cell shape"/>
    <property type="evidence" value="ECO:0007669"/>
    <property type="project" value="UniProtKB-KW"/>
</dbReference>
<dbReference type="GO" id="GO:0051301">
    <property type="term" value="P:cell division"/>
    <property type="evidence" value="ECO:0007669"/>
    <property type="project" value="UniProtKB-KW"/>
</dbReference>
<evidence type="ECO:0000256" key="3">
    <source>
        <dbReference type="ARBA" id="ARBA00022618"/>
    </source>
</evidence>
<dbReference type="NCBIfam" id="TIGR00445">
    <property type="entry name" value="mraY"/>
    <property type="match status" value="1"/>
</dbReference>
<evidence type="ECO:0000256" key="6">
    <source>
        <dbReference type="ARBA" id="ARBA00022960"/>
    </source>
</evidence>
<evidence type="ECO:0000256" key="1">
    <source>
        <dbReference type="ARBA" id="ARBA00004141"/>
    </source>
</evidence>
<keyword evidence="5 12" id="KW-0812">Transmembrane</keyword>
<comment type="cofactor">
    <cofactor evidence="12 14">
        <name>Mg(2+)</name>
        <dbReference type="ChEBI" id="CHEBI:18420"/>
    </cofactor>
</comment>